<dbReference type="GO" id="GO:0032153">
    <property type="term" value="C:cell division site"/>
    <property type="evidence" value="ECO:0007669"/>
    <property type="project" value="UniProtKB-UniRule"/>
</dbReference>
<dbReference type="InterPro" id="IPR020823">
    <property type="entry name" value="Cell_div_FtsA"/>
</dbReference>
<evidence type="ECO:0000313" key="10">
    <source>
        <dbReference type="Proteomes" id="UP000198619"/>
    </source>
</evidence>
<evidence type="ECO:0000256" key="5">
    <source>
        <dbReference type="HAMAP-Rule" id="MF_02033"/>
    </source>
</evidence>
<dbReference type="SMART" id="SM00842">
    <property type="entry name" value="FtsA"/>
    <property type="match status" value="1"/>
</dbReference>
<comment type="subcellular location">
    <subcellularLocation>
        <location evidence="5">Cell membrane</location>
        <topology evidence="5">Peripheral membrane protein</topology>
        <orientation evidence="5">Cytoplasmic side</orientation>
    </subcellularLocation>
    <text evidence="5">Localizes to the Z ring in an FtsZ-dependent manner. Targeted to the membrane through a conserved C-terminal amphipathic helix.</text>
</comment>
<dbReference type="NCBIfam" id="TIGR01174">
    <property type="entry name" value="ftsA"/>
    <property type="match status" value="1"/>
</dbReference>
<evidence type="ECO:0000259" key="8">
    <source>
        <dbReference type="SMART" id="SM00842"/>
    </source>
</evidence>
<feature type="region of interest" description="Disordered" evidence="7">
    <location>
        <begin position="385"/>
        <end position="408"/>
    </location>
</feature>
<proteinExistence type="inferred from homology"/>
<dbReference type="OrthoDB" id="9768127at2"/>
<dbReference type="Pfam" id="PF02491">
    <property type="entry name" value="SHS2_FTSA"/>
    <property type="match status" value="1"/>
</dbReference>
<gene>
    <name evidence="5" type="primary">ftsA</name>
    <name evidence="9" type="ORF">SAMN04488528_1002190</name>
</gene>
<keyword evidence="4 5" id="KW-0131">Cell cycle</keyword>
<dbReference type="PANTHER" id="PTHR32432:SF4">
    <property type="entry name" value="CELL DIVISION PROTEIN FTSA"/>
    <property type="match status" value="1"/>
</dbReference>
<evidence type="ECO:0000256" key="7">
    <source>
        <dbReference type="SAM" id="MobiDB-lite"/>
    </source>
</evidence>
<dbReference type="Gene3D" id="3.30.420.40">
    <property type="match status" value="2"/>
</dbReference>
<dbReference type="Pfam" id="PF14450">
    <property type="entry name" value="FtsA"/>
    <property type="match status" value="1"/>
</dbReference>
<evidence type="ECO:0000256" key="3">
    <source>
        <dbReference type="ARBA" id="ARBA00023136"/>
    </source>
</evidence>
<dbReference type="Gene3D" id="3.30.1490.110">
    <property type="match status" value="1"/>
</dbReference>
<reference evidence="9 10" key="1">
    <citation type="submission" date="2016-10" db="EMBL/GenBank/DDBJ databases">
        <authorList>
            <person name="de Groot N.N."/>
        </authorList>
    </citation>
    <scope>NUCLEOTIDE SEQUENCE [LARGE SCALE GENOMIC DNA]</scope>
    <source>
        <strain evidence="9 10">DSM 12271</strain>
    </source>
</reference>
<dbReference type="InterPro" id="IPR043129">
    <property type="entry name" value="ATPase_NBD"/>
</dbReference>
<keyword evidence="1 5" id="KW-1003">Cell membrane</keyword>
<dbReference type="EMBL" id="FOKI01000002">
    <property type="protein sequence ID" value="SFA77822.1"/>
    <property type="molecule type" value="Genomic_DNA"/>
</dbReference>
<dbReference type="HAMAP" id="MF_02033">
    <property type="entry name" value="FtsA"/>
    <property type="match status" value="1"/>
</dbReference>
<accession>A0A1I0VNA5</accession>
<dbReference type="RefSeq" id="WP_090038430.1">
    <property type="nucleotide sequence ID" value="NZ_FOKI01000002.1"/>
</dbReference>
<feature type="compositionally biased region" description="Basic and acidic residues" evidence="7">
    <location>
        <begin position="385"/>
        <end position="395"/>
    </location>
</feature>
<keyword evidence="3 5" id="KW-0472">Membrane</keyword>
<keyword evidence="10" id="KW-1185">Reference proteome</keyword>
<protein>
    <recommendedName>
        <fullName evidence="5 6">Cell division protein FtsA</fullName>
    </recommendedName>
</protein>
<dbReference type="SUPFAM" id="SSF53067">
    <property type="entry name" value="Actin-like ATPase domain"/>
    <property type="match status" value="2"/>
</dbReference>
<dbReference type="STRING" id="84698.SAMN04488528_1002190"/>
<comment type="similarity">
    <text evidence="5 6">Belongs to the FtsA/MreB family.</text>
</comment>
<evidence type="ECO:0000313" key="9">
    <source>
        <dbReference type="EMBL" id="SFA77822.1"/>
    </source>
</evidence>
<organism evidence="9 10">
    <name type="scientific">Clostridium frigidicarnis</name>
    <dbReference type="NCBI Taxonomy" id="84698"/>
    <lineage>
        <taxon>Bacteria</taxon>
        <taxon>Bacillati</taxon>
        <taxon>Bacillota</taxon>
        <taxon>Clostridia</taxon>
        <taxon>Eubacteriales</taxon>
        <taxon>Clostridiaceae</taxon>
        <taxon>Clostridium</taxon>
    </lineage>
</organism>
<dbReference type="GO" id="GO:0043093">
    <property type="term" value="P:FtsZ-dependent cytokinesis"/>
    <property type="evidence" value="ECO:0007669"/>
    <property type="project" value="UniProtKB-UniRule"/>
</dbReference>
<dbReference type="GO" id="GO:0009898">
    <property type="term" value="C:cytoplasmic side of plasma membrane"/>
    <property type="evidence" value="ECO:0007669"/>
    <property type="project" value="UniProtKB-UniRule"/>
</dbReference>
<evidence type="ECO:0000256" key="1">
    <source>
        <dbReference type="ARBA" id="ARBA00022475"/>
    </source>
</evidence>
<keyword evidence="2 5" id="KW-0132">Cell division</keyword>
<dbReference type="Proteomes" id="UP000198619">
    <property type="component" value="Unassembled WGS sequence"/>
</dbReference>
<feature type="domain" description="SHS2" evidence="8">
    <location>
        <begin position="6"/>
        <end position="194"/>
    </location>
</feature>
<dbReference type="InterPro" id="IPR050696">
    <property type="entry name" value="FtsA/MreB"/>
</dbReference>
<comment type="subunit">
    <text evidence="5">Self-interacts. Interacts with FtsZ.</text>
</comment>
<dbReference type="InterPro" id="IPR003494">
    <property type="entry name" value="SHS2_FtsA"/>
</dbReference>
<comment type="function">
    <text evidence="5 6">Cell division protein that is involved in the assembly of the Z ring. May serve as a membrane anchor for the Z ring.</text>
</comment>
<evidence type="ECO:0000256" key="6">
    <source>
        <dbReference type="PIRNR" id="PIRNR003101"/>
    </source>
</evidence>
<sequence>MNNNYIVGIDIGSSAIYGVIGKADKQGKLKILANTEVRCDGVKKGIVVNISSVAEALKECLEKMERIINLYIDEVFLGIPSGMCKLVSSTGIVAISNDEEVITNNEIKRVLNEAKVISIGKDEKVIDIIPEKFIIDDSYEISNPLNMKGNRLEVVAKVVVCNELNLSALYKCFEEINVNVKGTMLQIHAASSFVLTQDDRRETVAIVDVGAQTTNLAIYKNGALVHMNSFELGGDNITGDIMYCTKVSFKEAEEFKKQYEKEGRNISDILIVRNGDEYTLQGDILCDIIEARIEEILGFIEKDLKESPYSSNITSVILYGGGVSSYESLENIWKKIFNKPIYVLNEDTIDLEKPLTINSLGIVKHVFNELKLSYNKEEHIKEIEENTNSVEDKPKANNKSKNKSRTENKGFMGKVKSFFDEYF</sequence>
<name>A0A1I0VNA5_9CLOT</name>
<evidence type="ECO:0000256" key="4">
    <source>
        <dbReference type="ARBA" id="ARBA00023306"/>
    </source>
</evidence>
<evidence type="ECO:0000256" key="2">
    <source>
        <dbReference type="ARBA" id="ARBA00022618"/>
    </source>
</evidence>
<dbReference type="AlphaFoldDB" id="A0A1I0VNA5"/>
<dbReference type="PANTHER" id="PTHR32432">
    <property type="entry name" value="CELL DIVISION PROTEIN FTSA-RELATED"/>
    <property type="match status" value="1"/>
</dbReference>
<dbReference type="PIRSF" id="PIRSF003101">
    <property type="entry name" value="FtsA"/>
    <property type="match status" value="1"/>
</dbReference>